<gene>
    <name evidence="4" type="ORF">E6K76_11880</name>
</gene>
<dbReference type="Pfam" id="PF25116">
    <property type="entry name" value="CBM87_Agd3"/>
    <property type="match status" value="1"/>
</dbReference>
<dbReference type="NCBIfam" id="TIGR04183">
    <property type="entry name" value="Por_Secre_tail"/>
    <property type="match status" value="1"/>
</dbReference>
<dbReference type="InterPro" id="IPR056826">
    <property type="entry name" value="Agd3_CE"/>
</dbReference>
<dbReference type="InterPro" id="IPR056827">
    <property type="entry name" value="CBM87_Agd3"/>
</dbReference>
<proteinExistence type="predicted"/>
<dbReference type="EMBL" id="VBOW01000072">
    <property type="protein sequence ID" value="TMQ56943.1"/>
    <property type="molecule type" value="Genomic_DNA"/>
</dbReference>
<name>A0A538SZZ5_UNCEI</name>
<dbReference type="InterPro" id="IPR026444">
    <property type="entry name" value="Secre_tail"/>
</dbReference>
<dbReference type="InterPro" id="IPR025965">
    <property type="entry name" value="FlgD/Vpr_Ig-like"/>
</dbReference>
<feature type="domain" description="FlgD/Vpr Ig-like" evidence="1">
    <location>
        <begin position="705"/>
        <end position="767"/>
    </location>
</feature>
<dbReference type="SUPFAM" id="SSF88713">
    <property type="entry name" value="Glycoside hydrolase/deacetylase"/>
    <property type="match status" value="1"/>
</dbReference>
<dbReference type="AlphaFoldDB" id="A0A538SZZ5"/>
<evidence type="ECO:0000313" key="5">
    <source>
        <dbReference type="Proteomes" id="UP000316852"/>
    </source>
</evidence>
<reference evidence="4 5" key="1">
    <citation type="journal article" date="2019" name="Nat. Microbiol.">
        <title>Mediterranean grassland soil C-N compound turnover is dependent on rainfall and depth, and is mediated by genomically divergent microorganisms.</title>
        <authorList>
            <person name="Diamond S."/>
            <person name="Andeer P.F."/>
            <person name="Li Z."/>
            <person name="Crits-Christoph A."/>
            <person name="Burstein D."/>
            <person name="Anantharaman K."/>
            <person name="Lane K.R."/>
            <person name="Thomas B.C."/>
            <person name="Pan C."/>
            <person name="Northen T.R."/>
            <person name="Banfield J.F."/>
        </authorList>
    </citation>
    <scope>NUCLEOTIDE SEQUENCE [LARGE SCALE GENOMIC DNA]</scope>
    <source>
        <strain evidence="4">WS_6</strain>
    </source>
</reference>
<organism evidence="4 5">
    <name type="scientific">Eiseniibacteriota bacterium</name>
    <dbReference type="NCBI Taxonomy" id="2212470"/>
    <lineage>
        <taxon>Bacteria</taxon>
        <taxon>Candidatus Eiseniibacteriota</taxon>
    </lineage>
</organism>
<dbReference type="GO" id="GO:0005975">
    <property type="term" value="P:carbohydrate metabolic process"/>
    <property type="evidence" value="ECO:0007669"/>
    <property type="project" value="InterPro"/>
</dbReference>
<evidence type="ECO:0000259" key="3">
    <source>
        <dbReference type="Pfam" id="PF25116"/>
    </source>
</evidence>
<sequence length="781" mass="84000">MKTMLRCTVTAKTSRGLKWPTWALALLLAAGTTMVVCGHQAFAQLPPLPPLPPPLPLPAPPPGLPLGPPELPTIPSLPQVLPSNAPTTSGSTELPVTSATLDAKLLVISADGTEPVLGAIRQAAEYEGIPYMLYVATRTPGGFTPAMLSDSSAHAFYQGIVLTTGSLAYLNGTTWTSAFNATEWQTLWDYQAKYRVRTAIAYALPTADLGYGPATGVDATTSPISAQLTPAGQSVFPYVNAANPIVITKAWTYLAPAAGTGTNVLLSDTQGDALALVRTYPDGRQVLSQTFDGNFFLVHSLALAHGLMNWVTGGLFLGERHIYVSPQIDDIFIDNDVYGGGTYRINAIDWSANDAWQTQKHLQAQTADLLLHMAFNGEGTTGTYNLDTLTPTAGATNFQFPWINHTFSHENLDAASYDLVYQQITRNNEVAASMGFTNYDTRALVTPDVSGLSNPEAMSAAYDAGIRFLITDTSQPGMNNPTPQAGIRNAIEPGILMVPRRPVNLYYNVTTPTEWTNEYNFIYHSYWGRDLTYDEILGKESDVLLQYLLRGEVDPWMFHQANLRAYDGVHSLLGDLLDRALEKYSGLFTLPVRSLTLAGLGEWTENRMRYDAAGVRASFVPSEGTMTITASEAAVVPVTGLCADSSEVYGGQCISHVSLAPGQTVVLRIGSTSNAASSGSTTVASVGVSERVAIQDLSPNPFTKSTTIALAIPRRAQSHLVVYDVQGRVVRTLLNRVLEAGVHPITWDGRTDAGNRVAGGVYFAKLESGGLTSVRRIAMIK</sequence>
<accession>A0A538SZZ5</accession>
<dbReference type="Pfam" id="PF25115">
    <property type="entry name" value="Agd3_CE"/>
    <property type="match status" value="1"/>
</dbReference>
<evidence type="ECO:0000259" key="1">
    <source>
        <dbReference type="Pfam" id="PF13860"/>
    </source>
</evidence>
<evidence type="ECO:0000313" key="4">
    <source>
        <dbReference type="EMBL" id="TMQ56943.1"/>
    </source>
</evidence>
<dbReference type="Gene3D" id="2.60.40.4070">
    <property type="match status" value="1"/>
</dbReference>
<comment type="caution">
    <text evidence="4">The sequence shown here is derived from an EMBL/GenBank/DDBJ whole genome shotgun (WGS) entry which is preliminary data.</text>
</comment>
<feature type="domain" description="Agd3 deacetylase" evidence="2">
    <location>
        <begin position="398"/>
        <end position="613"/>
    </location>
</feature>
<evidence type="ECO:0000259" key="2">
    <source>
        <dbReference type="Pfam" id="PF25115"/>
    </source>
</evidence>
<dbReference type="Pfam" id="PF13860">
    <property type="entry name" value="FlgD_ig"/>
    <property type="match status" value="1"/>
</dbReference>
<dbReference type="InterPro" id="IPR011330">
    <property type="entry name" value="Glyco_hydro/deAcase_b/a-brl"/>
</dbReference>
<protein>
    <submittedName>
        <fullName evidence="4">T9SS type A sorting domain-containing protein</fullName>
    </submittedName>
</protein>
<dbReference type="Proteomes" id="UP000316852">
    <property type="component" value="Unassembled WGS sequence"/>
</dbReference>
<feature type="domain" description="Agd3 CBM87" evidence="3">
    <location>
        <begin position="103"/>
        <end position="243"/>
    </location>
</feature>